<keyword evidence="3" id="KW-1185">Reference proteome</keyword>
<protein>
    <submittedName>
        <fullName evidence="2">Alpha/beta hydrolase</fullName>
    </submittedName>
</protein>
<organism evidence="2 3">
    <name type="scientific">Parasphingorhabdus halotolerans</name>
    <dbReference type="NCBI Taxonomy" id="2725558"/>
    <lineage>
        <taxon>Bacteria</taxon>
        <taxon>Pseudomonadati</taxon>
        <taxon>Pseudomonadota</taxon>
        <taxon>Alphaproteobacteria</taxon>
        <taxon>Sphingomonadales</taxon>
        <taxon>Sphingomonadaceae</taxon>
        <taxon>Parasphingorhabdus</taxon>
    </lineage>
</organism>
<gene>
    <name evidence="2" type="ORF">HF685_12030</name>
</gene>
<dbReference type="Proteomes" id="UP000501600">
    <property type="component" value="Chromosome"/>
</dbReference>
<dbReference type="Gene3D" id="3.40.50.1820">
    <property type="entry name" value="alpha/beta hydrolase"/>
    <property type="match status" value="1"/>
</dbReference>
<evidence type="ECO:0000313" key="3">
    <source>
        <dbReference type="Proteomes" id="UP000501600"/>
    </source>
</evidence>
<dbReference type="KEGG" id="phao:HF685_12030"/>
<evidence type="ECO:0000259" key="1">
    <source>
        <dbReference type="Pfam" id="PF00561"/>
    </source>
</evidence>
<sequence length="294" mass="33011">MLKNTNVHEPLMKKSTVKTRFGTMSYLDCGTGFPAVMIHGLGQSSYFWRHQIDSFYPRRRCLAVDLMAHGDTEANPDQDVSFREQAQMILEALTEIGIEKFDLLLNDSGGAVGQIMAVKAPDRVRSMVITNCDVHDNWPPEALGEIRDAARAGLLADQFGLMIGSPEVFYADGGIGPMVYENAKAMTTRESIDANMVPIVSSAERKAAFNRYAGLQDHQQLVVIENDLRKLRIPSLIVWGTNDVFFPVQWAYWLKDALIEARDVIEIGGAKLFFPEERPEELNNVALRFWESLV</sequence>
<feature type="domain" description="AB hydrolase-1" evidence="1">
    <location>
        <begin position="36"/>
        <end position="139"/>
    </location>
</feature>
<reference evidence="2 3" key="1">
    <citation type="submission" date="2020-04" db="EMBL/GenBank/DDBJ databases">
        <title>Genome sequence for Sphingorhabdus sp. strain M1.</title>
        <authorList>
            <person name="Park S.-J."/>
        </authorList>
    </citation>
    <scope>NUCLEOTIDE SEQUENCE [LARGE SCALE GENOMIC DNA]</scope>
    <source>
        <strain evidence="2 3">JK6</strain>
    </source>
</reference>
<evidence type="ECO:0000313" key="2">
    <source>
        <dbReference type="EMBL" id="QJB69923.1"/>
    </source>
</evidence>
<dbReference type="InterPro" id="IPR029058">
    <property type="entry name" value="AB_hydrolase_fold"/>
</dbReference>
<dbReference type="GO" id="GO:0016787">
    <property type="term" value="F:hydrolase activity"/>
    <property type="evidence" value="ECO:0007669"/>
    <property type="project" value="UniProtKB-KW"/>
</dbReference>
<dbReference type="AlphaFoldDB" id="A0A6H2DPL4"/>
<dbReference type="RefSeq" id="WP_168820191.1">
    <property type="nucleotide sequence ID" value="NZ_CP051217.1"/>
</dbReference>
<dbReference type="PANTHER" id="PTHR43798">
    <property type="entry name" value="MONOACYLGLYCEROL LIPASE"/>
    <property type="match status" value="1"/>
</dbReference>
<dbReference type="EMBL" id="CP051217">
    <property type="protein sequence ID" value="QJB69923.1"/>
    <property type="molecule type" value="Genomic_DNA"/>
</dbReference>
<keyword evidence="2" id="KW-0378">Hydrolase</keyword>
<dbReference type="SUPFAM" id="SSF53474">
    <property type="entry name" value="alpha/beta-Hydrolases"/>
    <property type="match status" value="1"/>
</dbReference>
<name>A0A6H2DPL4_9SPHN</name>
<accession>A0A6H2DPL4</accession>
<dbReference type="Pfam" id="PF00561">
    <property type="entry name" value="Abhydrolase_1"/>
    <property type="match status" value="1"/>
</dbReference>
<dbReference type="InterPro" id="IPR050266">
    <property type="entry name" value="AB_hydrolase_sf"/>
</dbReference>
<dbReference type="PRINTS" id="PR00412">
    <property type="entry name" value="EPOXHYDRLASE"/>
</dbReference>
<dbReference type="InterPro" id="IPR000073">
    <property type="entry name" value="AB_hydrolase_1"/>
</dbReference>
<dbReference type="InterPro" id="IPR000639">
    <property type="entry name" value="Epox_hydrolase-like"/>
</dbReference>
<proteinExistence type="predicted"/>